<proteinExistence type="predicted"/>
<dbReference type="EMBL" id="CP071444">
    <property type="protein sequence ID" value="QSX08010.1"/>
    <property type="molecule type" value="Genomic_DNA"/>
</dbReference>
<dbReference type="Pfam" id="PF00814">
    <property type="entry name" value="TsaD"/>
    <property type="match status" value="1"/>
</dbReference>
<dbReference type="SUPFAM" id="SSF53067">
    <property type="entry name" value="Actin-like ATPase domain"/>
    <property type="match status" value="2"/>
</dbReference>
<feature type="domain" description="Gcp-like" evidence="1">
    <location>
        <begin position="24"/>
        <end position="224"/>
    </location>
</feature>
<dbReference type="InterPro" id="IPR000905">
    <property type="entry name" value="Gcp-like_dom"/>
</dbReference>
<evidence type="ECO:0000313" key="2">
    <source>
        <dbReference type="EMBL" id="QSX08010.1"/>
    </source>
</evidence>
<protein>
    <submittedName>
        <fullName evidence="2">tRNA (Adenosine(37)-N6)-threonylcarbamoyltransferase complex dimerization subunit type 1 TsaB</fullName>
    </submittedName>
</protein>
<gene>
    <name evidence="2" type="primary">tsaB</name>
    <name evidence="2" type="ORF">J0B03_09380</name>
</gene>
<dbReference type="NCBIfam" id="TIGR03725">
    <property type="entry name" value="T6A_YeaZ"/>
    <property type="match status" value="1"/>
</dbReference>
<reference evidence="2" key="1">
    <citation type="submission" date="2021-03" db="EMBL/GenBank/DDBJ databases">
        <title>Alkalibacter marinus sp. nov., isolated from tidal flat sediment.</title>
        <authorList>
            <person name="Namirimu T."/>
            <person name="Yang J.-A."/>
            <person name="Yang S.-H."/>
            <person name="Kim Y.-J."/>
            <person name="Kwon K.K."/>
        </authorList>
    </citation>
    <scope>NUCLEOTIDE SEQUENCE</scope>
    <source>
        <strain evidence="2">ES005</strain>
    </source>
</reference>
<dbReference type="RefSeq" id="WP_207299352.1">
    <property type="nucleotide sequence ID" value="NZ_CP071444.1"/>
</dbReference>
<keyword evidence="3" id="KW-1185">Reference proteome</keyword>
<dbReference type="InterPro" id="IPR022496">
    <property type="entry name" value="T6A_TsaB"/>
</dbReference>
<name>A0A974XFY5_9FIRM</name>
<dbReference type="CDD" id="cd24032">
    <property type="entry name" value="ASKHA_NBD_TsaB"/>
    <property type="match status" value="1"/>
</dbReference>
<dbReference type="Gene3D" id="3.30.420.40">
    <property type="match status" value="2"/>
</dbReference>
<dbReference type="GO" id="GO:0002949">
    <property type="term" value="P:tRNA threonylcarbamoyladenosine modification"/>
    <property type="evidence" value="ECO:0007669"/>
    <property type="project" value="InterPro"/>
</dbReference>
<dbReference type="InterPro" id="IPR043129">
    <property type="entry name" value="ATPase_NBD"/>
</dbReference>
<dbReference type="PANTHER" id="PTHR11735:SF11">
    <property type="entry name" value="TRNA THREONYLCARBAMOYLADENOSINE BIOSYNTHESIS PROTEIN TSAB"/>
    <property type="match status" value="1"/>
</dbReference>
<accession>A0A974XFY5</accession>
<dbReference type="PANTHER" id="PTHR11735">
    <property type="entry name" value="TRNA N6-ADENOSINE THREONYLCARBAMOYLTRANSFERASE"/>
    <property type="match status" value="1"/>
</dbReference>
<dbReference type="Proteomes" id="UP000663499">
    <property type="component" value="Chromosome"/>
</dbReference>
<evidence type="ECO:0000313" key="3">
    <source>
        <dbReference type="Proteomes" id="UP000663499"/>
    </source>
</evidence>
<dbReference type="AlphaFoldDB" id="A0A974XFY5"/>
<dbReference type="GO" id="GO:0005829">
    <property type="term" value="C:cytosol"/>
    <property type="evidence" value="ECO:0007669"/>
    <property type="project" value="TreeGrafter"/>
</dbReference>
<evidence type="ECO:0000259" key="1">
    <source>
        <dbReference type="Pfam" id="PF00814"/>
    </source>
</evidence>
<sequence>MLILGLDTSTPATSVALWEDGKLVGEVLANQRQSHSEQLVGLVKHLLETTSVSLDAIDFYACTRGPGSFTGLRIGAAAVKGFAQYHDKPIVGVSLLEITAWNAAGYPGWICPMVDAQRDQVYAGIYRWDEGRIQEEKPDHVGSIDDVMKMIKAGGDPAMCLGSGTKKIPLGLVEGNIQVMDEVFGMPRASMLCQAAAWKIKEKTAIFTWKDFEPEYFRRSQAEIQMEQRKGGGK</sequence>
<dbReference type="KEGG" id="alka:J0B03_09380"/>
<organism evidence="2 3">
    <name type="scientific">Alkalibacter rhizosphaerae</name>
    <dbReference type="NCBI Taxonomy" id="2815577"/>
    <lineage>
        <taxon>Bacteria</taxon>
        <taxon>Bacillati</taxon>
        <taxon>Bacillota</taxon>
        <taxon>Clostridia</taxon>
        <taxon>Eubacteriales</taxon>
        <taxon>Eubacteriaceae</taxon>
        <taxon>Alkalibacter</taxon>
    </lineage>
</organism>